<feature type="compositionally biased region" description="Basic and acidic residues" evidence="3">
    <location>
        <begin position="251"/>
        <end position="267"/>
    </location>
</feature>
<proteinExistence type="predicted"/>
<dbReference type="InterPro" id="IPR013087">
    <property type="entry name" value="Znf_C2H2_type"/>
</dbReference>
<evidence type="ECO:0000256" key="3">
    <source>
        <dbReference type="SAM" id="MobiDB-lite"/>
    </source>
</evidence>
<feature type="region of interest" description="Disordered" evidence="3">
    <location>
        <begin position="339"/>
        <end position="431"/>
    </location>
</feature>
<feature type="compositionally biased region" description="Basic residues" evidence="3">
    <location>
        <begin position="378"/>
        <end position="408"/>
    </location>
</feature>
<evidence type="ECO:0000313" key="5">
    <source>
        <dbReference type="EMBL" id="KAF4073510.1"/>
    </source>
</evidence>
<protein>
    <recommendedName>
        <fullName evidence="4">C2H2-type domain-containing protein</fullName>
    </recommendedName>
</protein>
<feature type="region of interest" description="Disordered" evidence="3">
    <location>
        <begin position="46"/>
        <end position="92"/>
    </location>
</feature>
<feature type="compositionally biased region" description="Acidic residues" evidence="3">
    <location>
        <begin position="357"/>
        <end position="374"/>
    </location>
</feature>
<feature type="compositionally biased region" description="Basic and acidic residues" evidence="3">
    <location>
        <begin position="343"/>
        <end position="356"/>
    </location>
</feature>
<evidence type="ECO:0000259" key="4">
    <source>
        <dbReference type="PROSITE" id="PS50157"/>
    </source>
</evidence>
<organism evidence="5 6">
    <name type="scientific">Ameiurus melas</name>
    <name type="common">Black bullhead</name>
    <name type="synonym">Silurus melas</name>
    <dbReference type="NCBI Taxonomy" id="219545"/>
    <lineage>
        <taxon>Eukaryota</taxon>
        <taxon>Metazoa</taxon>
        <taxon>Chordata</taxon>
        <taxon>Craniata</taxon>
        <taxon>Vertebrata</taxon>
        <taxon>Euteleostomi</taxon>
        <taxon>Actinopterygii</taxon>
        <taxon>Neopterygii</taxon>
        <taxon>Teleostei</taxon>
        <taxon>Ostariophysi</taxon>
        <taxon>Siluriformes</taxon>
        <taxon>Ictaluridae</taxon>
        <taxon>Ameiurus</taxon>
    </lineage>
</organism>
<reference evidence="5 6" key="1">
    <citation type="submission" date="2020-02" db="EMBL/GenBank/DDBJ databases">
        <title>A chromosome-scale genome assembly of the black bullhead catfish (Ameiurus melas).</title>
        <authorList>
            <person name="Wen M."/>
            <person name="Zham M."/>
            <person name="Cabau C."/>
            <person name="Klopp C."/>
            <person name="Donnadieu C."/>
            <person name="Roques C."/>
            <person name="Bouchez O."/>
            <person name="Lampietro C."/>
            <person name="Jouanno E."/>
            <person name="Herpin A."/>
            <person name="Louis A."/>
            <person name="Berthelot C."/>
            <person name="Parey E."/>
            <person name="Roest-Crollius H."/>
            <person name="Braasch I."/>
            <person name="Postlethwait J."/>
            <person name="Robinson-Rechavi M."/>
            <person name="Echchiki A."/>
            <person name="Begum T."/>
            <person name="Montfort J."/>
            <person name="Schartl M."/>
            <person name="Bobe J."/>
            <person name="Guiguen Y."/>
        </authorList>
    </citation>
    <scope>NUCLEOTIDE SEQUENCE [LARGE SCALE GENOMIC DNA]</scope>
    <source>
        <strain evidence="5">M_S1</strain>
        <tissue evidence="5">Blood</tissue>
    </source>
</reference>
<evidence type="ECO:0000313" key="6">
    <source>
        <dbReference type="Proteomes" id="UP000593565"/>
    </source>
</evidence>
<keyword evidence="1" id="KW-0862">Zinc</keyword>
<evidence type="ECO:0000256" key="1">
    <source>
        <dbReference type="PROSITE-ProRule" id="PRU00042"/>
    </source>
</evidence>
<feature type="region of interest" description="Disordered" evidence="3">
    <location>
        <begin position="239"/>
        <end position="276"/>
    </location>
</feature>
<feature type="compositionally biased region" description="Basic and acidic residues" evidence="3">
    <location>
        <begin position="61"/>
        <end position="71"/>
    </location>
</feature>
<sequence length="431" mass="48430">MNGALYISFFQGQLESALEQVVQLAVTEITDTVGASLSSMLLETARKEQENQRLRTSIQSPRREEGARGESAESEPQHGVPRPGCLPGSLPDSLRHEQRRRAVGQLKLVMERVLEFAVCELSKIVEDSFDDVLLELKKAERESEELMEKLRAVKEENRAGDMKINESQGEMVRSPNGTDVVKVEKRPDEEEPGMGQTQNTDDSAPAAVISVSQDWVPVLDQVFGQKWCADIWPIKQPGDIKLEQPSLPSEEPIRDDSESRRNDESQSDRPQWLQDADALTVTFDPHQTSETSMKGDDVQLKSPSMLHRLLTLPSQLLDGDDESMESEESLMNAITLLHGTRTPHHDTARADDHNGGEDPEDQKEEQDQKEEEEEAKPRSCRSGRKNHACKTCGRKFNRAHLLKTHRLTHKDPHSPFSKLHAHTCTNSGKNT</sequence>
<name>A0A7J5ZSL1_AMEME</name>
<comment type="caution">
    <text evidence="5">The sequence shown here is derived from an EMBL/GenBank/DDBJ whole genome shotgun (WGS) entry which is preliminary data.</text>
</comment>
<accession>A0A7J5ZSL1</accession>
<dbReference type="PROSITE" id="PS50157">
    <property type="entry name" value="ZINC_FINGER_C2H2_2"/>
    <property type="match status" value="1"/>
</dbReference>
<dbReference type="SUPFAM" id="SSF57667">
    <property type="entry name" value="beta-beta-alpha zinc fingers"/>
    <property type="match status" value="1"/>
</dbReference>
<dbReference type="Proteomes" id="UP000593565">
    <property type="component" value="Unassembled WGS sequence"/>
</dbReference>
<keyword evidence="6" id="KW-1185">Reference proteome</keyword>
<evidence type="ECO:0000256" key="2">
    <source>
        <dbReference type="SAM" id="Coils"/>
    </source>
</evidence>
<dbReference type="GO" id="GO:0008270">
    <property type="term" value="F:zinc ion binding"/>
    <property type="evidence" value="ECO:0007669"/>
    <property type="project" value="UniProtKB-KW"/>
</dbReference>
<keyword evidence="1" id="KW-0479">Metal-binding</keyword>
<dbReference type="InterPro" id="IPR036236">
    <property type="entry name" value="Znf_C2H2_sf"/>
</dbReference>
<gene>
    <name evidence="5" type="ORF">AMELA_G00244020</name>
</gene>
<dbReference type="EMBL" id="JAAGNN010000023">
    <property type="protein sequence ID" value="KAF4073510.1"/>
    <property type="molecule type" value="Genomic_DNA"/>
</dbReference>
<feature type="coiled-coil region" evidence="2">
    <location>
        <begin position="129"/>
        <end position="159"/>
    </location>
</feature>
<keyword evidence="1" id="KW-0863">Zinc-finger</keyword>
<dbReference type="PROSITE" id="PS00028">
    <property type="entry name" value="ZINC_FINGER_C2H2_1"/>
    <property type="match status" value="1"/>
</dbReference>
<feature type="domain" description="C2H2-type" evidence="4">
    <location>
        <begin position="387"/>
        <end position="414"/>
    </location>
</feature>
<keyword evidence="2" id="KW-0175">Coiled coil</keyword>
<dbReference type="AlphaFoldDB" id="A0A7J5ZSL1"/>